<dbReference type="OrthoDB" id="247258at2759"/>
<dbReference type="EMBL" id="MKKU01000242">
    <property type="protein sequence ID" value="RNF18080.1"/>
    <property type="molecule type" value="Genomic_DNA"/>
</dbReference>
<evidence type="ECO:0000256" key="1">
    <source>
        <dbReference type="SAM" id="MobiDB-lite"/>
    </source>
</evidence>
<sequence length="229" mass="24412">MDSDGVCRGGLTRLVDGDAVGPGMGAPPAPQFSGFASGCSPQPRFDERLWRKTGRSYFDWAREGTSQGVGGTTGPGVGLADAVDGRQSSHSQMSSVAPNPEDDGEDFDAPSVALKRPETENNRRNHLRSSELRARLPPVWGVDVEEGGSDGGRRNWWGVGGESAVARSGSSTHDDDAESAAHPMGPSLEGYRGNTALQFSNKDLEVVRAIALALMEEDEKKRRQEMRGG</sequence>
<organism evidence="2 3">
    <name type="scientific">Trypanosoma conorhini</name>
    <dbReference type="NCBI Taxonomy" id="83891"/>
    <lineage>
        <taxon>Eukaryota</taxon>
        <taxon>Discoba</taxon>
        <taxon>Euglenozoa</taxon>
        <taxon>Kinetoplastea</taxon>
        <taxon>Metakinetoplastina</taxon>
        <taxon>Trypanosomatida</taxon>
        <taxon>Trypanosomatidae</taxon>
        <taxon>Trypanosoma</taxon>
    </lineage>
</organism>
<evidence type="ECO:0000313" key="3">
    <source>
        <dbReference type="Proteomes" id="UP000284403"/>
    </source>
</evidence>
<dbReference type="GeneID" id="40318329"/>
<accession>A0A422PK42</accession>
<proteinExistence type="predicted"/>
<keyword evidence="3" id="KW-1185">Reference proteome</keyword>
<reference evidence="2 3" key="1">
    <citation type="journal article" date="2018" name="BMC Genomics">
        <title>Genomic comparison of Trypanosoma conorhini and Trypanosoma rangeli to Trypanosoma cruzi strains of high and low virulence.</title>
        <authorList>
            <person name="Bradwell K.R."/>
            <person name="Koparde V.N."/>
            <person name="Matveyev A.V."/>
            <person name="Serrano M.G."/>
            <person name="Alves J.M."/>
            <person name="Parikh H."/>
            <person name="Huang B."/>
            <person name="Lee V."/>
            <person name="Espinosa-Alvarez O."/>
            <person name="Ortiz P.A."/>
            <person name="Costa-Martins A.G."/>
            <person name="Teixeira M.M."/>
            <person name="Buck G.A."/>
        </authorList>
    </citation>
    <scope>NUCLEOTIDE SEQUENCE [LARGE SCALE GENOMIC DNA]</scope>
    <source>
        <strain evidence="2 3">025E</strain>
    </source>
</reference>
<gene>
    <name evidence="2" type="ORF">Tco025E_04718</name>
</gene>
<dbReference type="RefSeq" id="XP_029228370.1">
    <property type="nucleotide sequence ID" value="XM_029371626.1"/>
</dbReference>
<evidence type="ECO:0000313" key="2">
    <source>
        <dbReference type="EMBL" id="RNF18080.1"/>
    </source>
</evidence>
<feature type="compositionally biased region" description="Polar residues" evidence="1">
    <location>
        <begin position="86"/>
        <end position="97"/>
    </location>
</feature>
<dbReference type="AlphaFoldDB" id="A0A422PK42"/>
<comment type="caution">
    <text evidence="2">The sequence shown here is derived from an EMBL/GenBank/DDBJ whole genome shotgun (WGS) entry which is preliminary data.</text>
</comment>
<protein>
    <submittedName>
        <fullName evidence="2">Uncharacterized protein</fullName>
    </submittedName>
</protein>
<feature type="region of interest" description="Disordered" evidence="1">
    <location>
        <begin position="1"/>
        <end position="40"/>
    </location>
</feature>
<dbReference type="Proteomes" id="UP000284403">
    <property type="component" value="Unassembled WGS sequence"/>
</dbReference>
<feature type="compositionally biased region" description="Basic and acidic residues" evidence="1">
    <location>
        <begin position="115"/>
        <end position="134"/>
    </location>
</feature>
<name>A0A422PK42_9TRYP</name>
<feature type="region of interest" description="Disordered" evidence="1">
    <location>
        <begin position="61"/>
        <end position="193"/>
    </location>
</feature>
<feature type="compositionally biased region" description="Gly residues" evidence="1">
    <location>
        <begin position="67"/>
        <end position="77"/>
    </location>
</feature>